<accession>A0A485KLB9</accession>
<reference evidence="3 4" key="1">
    <citation type="submission" date="2019-03" db="EMBL/GenBank/DDBJ databases">
        <authorList>
            <person name="Gaulin E."/>
            <person name="Dumas B."/>
        </authorList>
    </citation>
    <scope>NUCLEOTIDE SEQUENCE [LARGE SCALE GENOMIC DNA]</scope>
    <source>
        <strain evidence="3">CBS 568.67</strain>
    </source>
</reference>
<evidence type="ECO:0000313" key="2">
    <source>
        <dbReference type="EMBL" id="KAF0700721.1"/>
    </source>
</evidence>
<feature type="compositionally biased region" description="Low complexity" evidence="1">
    <location>
        <begin position="242"/>
        <end position="254"/>
    </location>
</feature>
<dbReference type="EMBL" id="CAADRA010005135">
    <property type="protein sequence ID" value="VFT85661.1"/>
    <property type="molecule type" value="Genomic_DNA"/>
</dbReference>
<proteinExistence type="predicted"/>
<organism evidence="3 4">
    <name type="scientific">Aphanomyces stellatus</name>
    <dbReference type="NCBI Taxonomy" id="120398"/>
    <lineage>
        <taxon>Eukaryota</taxon>
        <taxon>Sar</taxon>
        <taxon>Stramenopiles</taxon>
        <taxon>Oomycota</taxon>
        <taxon>Saprolegniomycetes</taxon>
        <taxon>Saprolegniales</taxon>
        <taxon>Verrucalvaceae</taxon>
        <taxon>Aphanomyces</taxon>
    </lineage>
</organism>
<feature type="region of interest" description="Disordered" evidence="1">
    <location>
        <begin position="238"/>
        <end position="264"/>
    </location>
</feature>
<evidence type="ECO:0000256" key="1">
    <source>
        <dbReference type="SAM" id="MobiDB-lite"/>
    </source>
</evidence>
<dbReference type="OrthoDB" id="79739at2759"/>
<dbReference type="EMBL" id="VJMH01005114">
    <property type="protein sequence ID" value="KAF0700721.1"/>
    <property type="molecule type" value="Genomic_DNA"/>
</dbReference>
<keyword evidence="4" id="KW-1185">Reference proteome</keyword>
<feature type="compositionally biased region" description="Basic and acidic residues" evidence="1">
    <location>
        <begin position="255"/>
        <end position="264"/>
    </location>
</feature>
<evidence type="ECO:0000313" key="4">
    <source>
        <dbReference type="Proteomes" id="UP000332933"/>
    </source>
</evidence>
<protein>
    <submittedName>
        <fullName evidence="3">Aste57867_8775 protein</fullName>
    </submittedName>
</protein>
<evidence type="ECO:0000313" key="3">
    <source>
        <dbReference type="EMBL" id="VFT85661.1"/>
    </source>
</evidence>
<reference evidence="2" key="2">
    <citation type="submission" date="2019-06" db="EMBL/GenBank/DDBJ databases">
        <title>Genomics analysis of Aphanomyces spp. identifies a new class of oomycete effector associated with host adaptation.</title>
        <authorList>
            <person name="Gaulin E."/>
        </authorList>
    </citation>
    <scope>NUCLEOTIDE SEQUENCE</scope>
    <source>
        <strain evidence="2">CBS 578.67</strain>
    </source>
</reference>
<sequence length="285" mass="31423">MNGPMKRKLSETTPEGGKYDDLMAQGKLLRSTASRIPTQESLYSCRVYYLNQALDSFQQALNFSPTLTTQETQECLEQIRETQIDLMVLSKVSHKSQPQSSVALKPKKDPLRVTVRHRPLLPSDSALLLNPRGGNNASDELSMKVQLRQHASPMLPGGSPARGGPHQRHPPSHPHDHHYEQHAPPPPLLPKKESIRVVMGPQKTSIPPVWTTPTATTDAPSVPPPLLSFYLPQLPHHHRRGGALPPAVGAAPRRQTYEPMKKDPAEQTLLSIAQTLVSIGQTSPE</sequence>
<name>A0A485KLB9_9STRA</name>
<gene>
    <name evidence="3" type="primary">Aste57867_8775</name>
    <name evidence="2" type="ORF">As57867_008741</name>
    <name evidence="3" type="ORF">ASTE57867_8775</name>
</gene>
<feature type="region of interest" description="Disordered" evidence="1">
    <location>
        <begin position="1"/>
        <end position="21"/>
    </location>
</feature>
<feature type="region of interest" description="Disordered" evidence="1">
    <location>
        <begin position="151"/>
        <end position="191"/>
    </location>
</feature>
<dbReference type="AlphaFoldDB" id="A0A485KLB9"/>
<dbReference type="Proteomes" id="UP000332933">
    <property type="component" value="Unassembled WGS sequence"/>
</dbReference>